<organism evidence="12 13">
    <name type="scientific">Namhaeicola litoreus</name>
    <dbReference type="NCBI Taxonomy" id="1052145"/>
    <lineage>
        <taxon>Bacteria</taxon>
        <taxon>Pseudomonadati</taxon>
        <taxon>Bacteroidota</taxon>
        <taxon>Flavobacteriia</taxon>
        <taxon>Flavobacteriales</taxon>
        <taxon>Flavobacteriaceae</taxon>
        <taxon>Namhaeicola</taxon>
    </lineage>
</organism>
<comment type="function">
    <text evidence="9 10">The RecF protein is involved in DNA metabolism; it is required for DNA replication and normal SOS inducibility. RecF binds preferentially to single-stranded, linear DNA. It also seems to bind ATP.</text>
</comment>
<dbReference type="InterPro" id="IPR003395">
    <property type="entry name" value="RecF/RecN/SMC_N"/>
</dbReference>
<keyword evidence="7 9" id="KW-0067">ATP-binding</keyword>
<sequence>MVLNSLSLLHFKNFDARFFEFEPKINCFVGQNGIGKTNVLDAIYHLSYTKGYFNSVGTQCIQHDNDYFLIEGNYEREEKSVVVSVGLKKGHKKVVKKNGKEYEKLSDHFGFLPAVIISPSDTDLIKEGSDLRRKFIDGIIAMNDNDFLNDLLSYNQTLAQRNALLKFFAANRTFDKTNLDIYNQQLADFGTKIYAKRKAFVDQFIEVFQKRYKQILGISSEKNSEEINLKYDSQLHEQDLSSILIQNESKDKLLQYTSSGIHRDDIVFLLAGFPIKKFGSQGQQKSLLIALKLAQFDFLKEKTKITPIMLLDDIFDKLDDNRVSQLIELVNDHNFGQIFITDTHASRTEEIVKKVNQQYKMFELG</sequence>
<evidence type="ECO:0000256" key="7">
    <source>
        <dbReference type="ARBA" id="ARBA00022840"/>
    </source>
</evidence>
<dbReference type="InterPro" id="IPR042174">
    <property type="entry name" value="RecF_2"/>
</dbReference>
<keyword evidence="9 10" id="KW-0742">SOS response</keyword>
<dbReference type="PANTHER" id="PTHR32182">
    <property type="entry name" value="DNA REPLICATION AND REPAIR PROTEIN RECF"/>
    <property type="match status" value="1"/>
</dbReference>
<proteinExistence type="inferred from homology"/>
<dbReference type="RefSeq" id="WP_377179119.1">
    <property type="nucleotide sequence ID" value="NZ_JBHTMY010000003.1"/>
</dbReference>
<evidence type="ECO:0000256" key="1">
    <source>
        <dbReference type="ARBA" id="ARBA00004496"/>
    </source>
</evidence>
<name>A0ABW3Y574_9FLAO</name>
<keyword evidence="9 10" id="KW-0234">DNA repair</keyword>
<evidence type="ECO:0000256" key="6">
    <source>
        <dbReference type="ARBA" id="ARBA00022741"/>
    </source>
</evidence>
<evidence type="ECO:0000256" key="10">
    <source>
        <dbReference type="RuleBase" id="RU000578"/>
    </source>
</evidence>
<dbReference type="PROSITE" id="PS00617">
    <property type="entry name" value="RECF_1"/>
    <property type="match status" value="1"/>
</dbReference>
<dbReference type="SUPFAM" id="SSF52540">
    <property type="entry name" value="P-loop containing nucleoside triphosphate hydrolases"/>
    <property type="match status" value="1"/>
</dbReference>
<dbReference type="PANTHER" id="PTHR32182:SF0">
    <property type="entry name" value="DNA REPLICATION AND REPAIR PROTEIN RECF"/>
    <property type="match status" value="1"/>
</dbReference>
<keyword evidence="6 9" id="KW-0547">Nucleotide-binding</keyword>
<feature type="binding site" evidence="9">
    <location>
        <begin position="30"/>
        <end position="37"/>
    </location>
    <ligand>
        <name>ATP</name>
        <dbReference type="ChEBI" id="CHEBI:30616"/>
    </ligand>
</feature>
<comment type="subcellular location">
    <subcellularLocation>
        <location evidence="1 9 10">Cytoplasm</location>
    </subcellularLocation>
</comment>
<dbReference type="InterPro" id="IPR018078">
    <property type="entry name" value="DNA-binding_RecF_CS"/>
</dbReference>
<dbReference type="NCBIfam" id="TIGR00611">
    <property type="entry name" value="recf"/>
    <property type="match status" value="1"/>
</dbReference>
<gene>
    <name evidence="9 12" type="primary">recF</name>
    <name evidence="12" type="ORF">ACFQ39_11715</name>
</gene>
<evidence type="ECO:0000256" key="5">
    <source>
        <dbReference type="ARBA" id="ARBA00022705"/>
    </source>
</evidence>
<comment type="similarity">
    <text evidence="2 9 10">Belongs to the RecF family.</text>
</comment>
<feature type="domain" description="RecF/RecN/SMC N-terminal" evidence="11">
    <location>
        <begin position="3"/>
        <end position="361"/>
    </location>
</feature>
<evidence type="ECO:0000256" key="9">
    <source>
        <dbReference type="HAMAP-Rule" id="MF_00365"/>
    </source>
</evidence>
<evidence type="ECO:0000259" key="11">
    <source>
        <dbReference type="Pfam" id="PF02463"/>
    </source>
</evidence>
<dbReference type="HAMAP" id="MF_00365">
    <property type="entry name" value="RecF"/>
    <property type="match status" value="1"/>
</dbReference>
<evidence type="ECO:0000313" key="13">
    <source>
        <dbReference type="Proteomes" id="UP001597201"/>
    </source>
</evidence>
<dbReference type="InterPro" id="IPR001238">
    <property type="entry name" value="DNA-binding_RecF"/>
</dbReference>
<dbReference type="Gene3D" id="1.20.1050.90">
    <property type="entry name" value="RecF/RecN/SMC, N-terminal domain"/>
    <property type="match status" value="1"/>
</dbReference>
<evidence type="ECO:0000256" key="3">
    <source>
        <dbReference type="ARBA" id="ARBA00020170"/>
    </source>
</evidence>
<dbReference type="Proteomes" id="UP001597201">
    <property type="component" value="Unassembled WGS sequence"/>
</dbReference>
<keyword evidence="5 9" id="KW-0235">DNA replication</keyword>
<keyword evidence="8 9" id="KW-0238">DNA-binding</keyword>
<dbReference type="Gene3D" id="3.40.50.300">
    <property type="entry name" value="P-loop containing nucleotide triphosphate hydrolases"/>
    <property type="match status" value="1"/>
</dbReference>
<dbReference type="Pfam" id="PF02463">
    <property type="entry name" value="SMC_N"/>
    <property type="match status" value="1"/>
</dbReference>
<reference evidence="13" key="1">
    <citation type="journal article" date="2019" name="Int. J. Syst. Evol. Microbiol.">
        <title>The Global Catalogue of Microorganisms (GCM) 10K type strain sequencing project: providing services to taxonomists for standard genome sequencing and annotation.</title>
        <authorList>
            <consortium name="The Broad Institute Genomics Platform"/>
            <consortium name="The Broad Institute Genome Sequencing Center for Infectious Disease"/>
            <person name="Wu L."/>
            <person name="Ma J."/>
        </authorList>
    </citation>
    <scope>NUCLEOTIDE SEQUENCE [LARGE SCALE GENOMIC DNA]</scope>
    <source>
        <strain evidence="13">CCUG 61485</strain>
    </source>
</reference>
<protein>
    <recommendedName>
        <fullName evidence="3 9">DNA replication and repair protein RecF</fullName>
    </recommendedName>
</protein>
<keyword evidence="13" id="KW-1185">Reference proteome</keyword>
<evidence type="ECO:0000256" key="8">
    <source>
        <dbReference type="ARBA" id="ARBA00023125"/>
    </source>
</evidence>
<keyword evidence="4 9" id="KW-0963">Cytoplasm</keyword>
<evidence type="ECO:0000256" key="2">
    <source>
        <dbReference type="ARBA" id="ARBA00008016"/>
    </source>
</evidence>
<keyword evidence="9 10" id="KW-0227">DNA damage</keyword>
<dbReference type="InterPro" id="IPR027417">
    <property type="entry name" value="P-loop_NTPase"/>
</dbReference>
<evidence type="ECO:0000256" key="4">
    <source>
        <dbReference type="ARBA" id="ARBA00022490"/>
    </source>
</evidence>
<dbReference type="EMBL" id="JBHTMY010000003">
    <property type="protein sequence ID" value="MFD1316286.1"/>
    <property type="molecule type" value="Genomic_DNA"/>
</dbReference>
<dbReference type="PROSITE" id="PS00618">
    <property type="entry name" value="RECF_2"/>
    <property type="match status" value="1"/>
</dbReference>
<accession>A0ABW3Y574</accession>
<comment type="caution">
    <text evidence="12">The sequence shown here is derived from an EMBL/GenBank/DDBJ whole genome shotgun (WGS) entry which is preliminary data.</text>
</comment>
<evidence type="ECO:0000313" key="12">
    <source>
        <dbReference type="EMBL" id="MFD1316286.1"/>
    </source>
</evidence>